<feature type="compositionally biased region" description="Polar residues" evidence="2">
    <location>
        <begin position="323"/>
        <end position="336"/>
    </location>
</feature>
<protein>
    <submittedName>
        <fullName evidence="3">Nucleotidyltransferase</fullName>
    </submittedName>
</protein>
<evidence type="ECO:0000313" key="4">
    <source>
        <dbReference type="Proteomes" id="UP000281708"/>
    </source>
</evidence>
<organism evidence="3 4">
    <name type="scientific">Nocardioides mangrovicus</name>
    <dbReference type="NCBI Taxonomy" id="2478913"/>
    <lineage>
        <taxon>Bacteria</taxon>
        <taxon>Bacillati</taxon>
        <taxon>Actinomycetota</taxon>
        <taxon>Actinomycetes</taxon>
        <taxon>Propionibacteriales</taxon>
        <taxon>Nocardioidaceae</taxon>
        <taxon>Nocardioides</taxon>
    </lineage>
</organism>
<reference evidence="3 4" key="1">
    <citation type="submission" date="2018-10" db="EMBL/GenBank/DDBJ databases">
        <title>Marmoricola sp. 4Q3S-7 whole genome shotgun sequence.</title>
        <authorList>
            <person name="Li F."/>
        </authorList>
    </citation>
    <scope>NUCLEOTIDE SEQUENCE [LARGE SCALE GENOMIC DNA]</scope>
    <source>
        <strain evidence="3 4">4Q3S-7</strain>
    </source>
</reference>
<dbReference type="GO" id="GO:0016779">
    <property type="term" value="F:nucleotidyltransferase activity"/>
    <property type="evidence" value="ECO:0007669"/>
    <property type="project" value="InterPro"/>
</dbReference>
<dbReference type="OrthoDB" id="3328101at2"/>
<dbReference type="SUPFAM" id="SSF81301">
    <property type="entry name" value="Nucleotidyltransferase"/>
    <property type="match status" value="1"/>
</dbReference>
<evidence type="ECO:0000313" key="3">
    <source>
        <dbReference type="EMBL" id="RLV49724.1"/>
    </source>
</evidence>
<evidence type="ECO:0000256" key="2">
    <source>
        <dbReference type="SAM" id="MobiDB-lite"/>
    </source>
</evidence>
<dbReference type="InterPro" id="IPR006116">
    <property type="entry name" value="NT_2-5OAS_ClassI-CCAase"/>
</dbReference>
<dbReference type="EMBL" id="RDBE01000006">
    <property type="protein sequence ID" value="RLV49724.1"/>
    <property type="molecule type" value="Genomic_DNA"/>
</dbReference>
<keyword evidence="3" id="KW-0808">Transferase</keyword>
<comment type="caution">
    <text evidence="3">The sequence shown here is derived from an EMBL/GenBank/DDBJ whole genome shotgun (WGS) entry which is preliminary data.</text>
</comment>
<keyword evidence="1" id="KW-0051">Antiviral defense</keyword>
<gene>
    <name evidence="3" type="ORF">D9V37_07370</name>
</gene>
<dbReference type="GO" id="GO:0051607">
    <property type="term" value="P:defense response to virus"/>
    <property type="evidence" value="ECO:0007669"/>
    <property type="project" value="UniProtKB-KW"/>
</dbReference>
<dbReference type="AlphaFoldDB" id="A0A3L8P3N4"/>
<evidence type="ECO:0000256" key="1">
    <source>
        <dbReference type="ARBA" id="ARBA00023118"/>
    </source>
</evidence>
<keyword evidence="4" id="KW-1185">Reference proteome</keyword>
<name>A0A3L8P3N4_9ACTN</name>
<proteinExistence type="predicted"/>
<dbReference type="RefSeq" id="WP_121805489.1">
    <property type="nucleotide sequence ID" value="NZ_RDBE01000006.1"/>
</dbReference>
<dbReference type="InterPro" id="IPR043519">
    <property type="entry name" value="NT_sf"/>
</dbReference>
<accession>A0A3L8P3N4</accession>
<sequence length="344" mass="37903">MTTLAAQFSDALSNIEPDDDVGNAIEAHKEVTKALKADDRLKKLGVDPILIGSYKRHVSIKRIKDVDVFARLTEADETLRPGDILDHVTDVLETAFPNQVERQRRSVKIEFLNFDLSVDIVIARPCVDHPDDHWQIPEKIEDDGNATWVETNPTRMTKLSTEANKEFVLDDGDQKPGIYVPVVKLMRQIRRTCLGDHPGGFYIEVVTLHVFNDLQPDHKTVAGYLTQVLRGVADAMAKIVEEGGLADPTLKGKIISTKATDDEIDAAAVALAEAADLAEKALLEKSTCESAVMWRKLLGVTKNTETEEHVFPLPEYCNPDGTYKTTSSVKPGSSTVPAGDGRYA</sequence>
<dbReference type="Gene3D" id="3.30.460.10">
    <property type="entry name" value="Beta Polymerase, domain 2"/>
    <property type="match status" value="1"/>
</dbReference>
<dbReference type="Pfam" id="PF18144">
    <property type="entry name" value="SMODS"/>
    <property type="match status" value="1"/>
</dbReference>
<dbReference type="CDD" id="cd05400">
    <property type="entry name" value="NT_2-5OAS_ClassI-CCAase"/>
    <property type="match status" value="1"/>
</dbReference>
<feature type="region of interest" description="Disordered" evidence="2">
    <location>
        <begin position="322"/>
        <end position="344"/>
    </location>
</feature>
<dbReference type="Proteomes" id="UP000281708">
    <property type="component" value="Unassembled WGS sequence"/>
</dbReference>